<accession>A0A068TVF7</accession>
<dbReference type="OrthoDB" id="676979at2759"/>
<dbReference type="GO" id="GO:0051707">
    <property type="term" value="P:response to other organism"/>
    <property type="evidence" value="ECO:0007669"/>
    <property type="project" value="UniProtKB-ARBA"/>
</dbReference>
<keyword evidence="6" id="KW-0547">Nucleotide-binding</keyword>
<dbReference type="PROSITE" id="PS51450">
    <property type="entry name" value="LRR"/>
    <property type="match status" value="1"/>
</dbReference>
<dbReference type="InterPro" id="IPR013210">
    <property type="entry name" value="LRR_N_plant-typ"/>
</dbReference>
<keyword evidence="14" id="KW-1185">Reference proteome</keyword>
<evidence type="ECO:0000256" key="7">
    <source>
        <dbReference type="ARBA" id="ARBA00022840"/>
    </source>
</evidence>
<dbReference type="PhylomeDB" id="A0A068TVF7"/>
<dbReference type="PANTHER" id="PTHR48053:SF71">
    <property type="entry name" value="LEUCINE RICH REPEAT FAMILY PROTEIN, EXPRESSED"/>
    <property type="match status" value="1"/>
</dbReference>
<dbReference type="InterPro" id="IPR032675">
    <property type="entry name" value="LRR_dom_sf"/>
</dbReference>
<evidence type="ECO:0000256" key="8">
    <source>
        <dbReference type="ARBA" id="ARBA00022989"/>
    </source>
</evidence>
<dbReference type="EMBL" id="HG739089">
    <property type="protein sequence ID" value="CDP00255.1"/>
    <property type="molecule type" value="Genomic_DNA"/>
</dbReference>
<dbReference type="GO" id="GO:0005524">
    <property type="term" value="F:ATP binding"/>
    <property type="evidence" value="ECO:0007669"/>
    <property type="project" value="UniProtKB-KW"/>
</dbReference>
<gene>
    <name evidence="13" type="ORF">GSCOC_T00032137001</name>
</gene>
<name>A0A068TVF7_COFCA</name>
<dbReference type="GO" id="GO:0016020">
    <property type="term" value="C:membrane"/>
    <property type="evidence" value="ECO:0007669"/>
    <property type="project" value="UniProtKB-SubCell"/>
</dbReference>
<dbReference type="InterPro" id="IPR003591">
    <property type="entry name" value="Leu-rich_rpt_typical-subtyp"/>
</dbReference>
<evidence type="ECO:0000313" key="14">
    <source>
        <dbReference type="Proteomes" id="UP000295252"/>
    </source>
</evidence>
<evidence type="ECO:0000256" key="6">
    <source>
        <dbReference type="ARBA" id="ARBA00022741"/>
    </source>
</evidence>
<evidence type="ECO:0000256" key="1">
    <source>
        <dbReference type="ARBA" id="ARBA00004479"/>
    </source>
</evidence>
<dbReference type="AlphaFoldDB" id="A0A068TVF7"/>
<dbReference type="FunFam" id="3.80.10.10:FF:000095">
    <property type="entry name" value="LRR receptor-like serine/threonine-protein kinase GSO1"/>
    <property type="match status" value="1"/>
</dbReference>
<reference evidence="14" key="1">
    <citation type="journal article" date="2014" name="Science">
        <title>The coffee genome provides insight into the convergent evolution of caffeine biosynthesis.</title>
        <authorList>
            <person name="Denoeud F."/>
            <person name="Carretero-Paulet L."/>
            <person name="Dereeper A."/>
            <person name="Droc G."/>
            <person name="Guyot R."/>
            <person name="Pietrella M."/>
            <person name="Zheng C."/>
            <person name="Alberti A."/>
            <person name="Anthony F."/>
            <person name="Aprea G."/>
            <person name="Aury J.M."/>
            <person name="Bento P."/>
            <person name="Bernard M."/>
            <person name="Bocs S."/>
            <person name="Campa C."/>
            <person name="Cenci A."/>
            <person name="Combes M.C."/>
            <person name="Crouzillat D."/>
            <person name="Da Silva C."/>
            <person name="Daddiego L."/>
            <person name="De Bellis F."/>
            <person name="Dussert S."/>
            <person name="Garsmeur O."/>
            <person name="Gayraud T."/>
            <person name="Guignon V."/>
            <person name="Jahn K."/>
            <person name="Jamilloux V."/>
            <person name="Joet T."/>
            <person name="Labadie K."/>
            <person name="Lan T."/>
            <person name="Leclercq J."/>
            <person name="Lepelley M."/>
            <person name="Leroy T."/>
            <person name="Li L.T."/>
            <person name="Librado P."/>
            <person name="Lopez L."/>
            <person name="Munoz A."/>
            <person name="Noel B."/>
            <person name="Pallavicini A."/>
            <person name="Perrotta G."/>
            <person name="Poncet V."/>
            <person name="Pot D."/>
            <person name="Priyono X."/>
            <person name="Rigoreau M."/>
            <person name="Rouard M."/>
            <person name="Rozas J."/>
            <person name="Tranchant-Dubreuil C."/>
            <person name="VanBuren R."/>
            <person name="Zhang Q."/>
            <person name="Andrade A.C."/>
            <person name="Argout X."/>
            <person name="Bertrand B."/>
            <person name="de Kochko A."/>
            <person name="Graziosi G."/>
            <person name="Henry R.J."/>
            <person name="Jayarama X."/>
            <person name="Ming R."/>
            <person name="Nagai C."/>
            <person name="Rounsley S."/>
            <person name="Sankoff D."/>
            <person name="Giuliano G."/>
            <person name="Albert V.A."/>
            <person name="Wincker P."/>
            <person name="Lashermes P."/>
        </authorList>
    </citation>
    <scope>NUCLEOTIDE SEQUENCE [LARGE SCALE GENOMIC DNA]</scope>
    <source>
        <strain evidence="14">cv. DH200-94</strain>
    </source>
</reference>
<keyword evidence="8" id="KW-1133">Transmembrane helix</keyword>
<feature type="domain" description="Leucine-rich repeat-containing N-terminal plant-type" evidence="12">
    <location>
        <begin position="30"/>
        <end position="66"/>
    </location>
</feature>
<dbReference type="Pfam" id="PF08263">
    <property type="entry name" value="LRRNT_2"/>
    <property type="match status" value="1"/>
</dbReference>
<evidence type="ECO:0000256" key="5">
    <source>
        <dbReference type="ARBA" id="ARBA00022737"/>
    </source>
</evidence>
<sequence length="528" mass="57724">MGSKEVLVLLIILMITKGECKASDGEKTCHPNDLKALIDFKSGIRHDDSFRLEKWIGRDCCKWDGIVLHLNSNNFSGSLPSSLGNLSSLGTMDLTSNHFSGSIPHSIGNLMNLVNLYLENNVLTGYIPKCIGNLQALQDLKLSNNLLTGGIPFSIGKLSSLRSILLDNNHLTGRIPSSFGQLKSLVTLSLQNNQLEGPVRSNLGQLQSLAELNLGGNRLSGKLPKTIGLLPLFTLSISNNMIEGPLPVEMSSLTNLSRLYLSFNPLNLSSIPTWLVDMPSINAIHLAGCGIEGEIPRYLQSAASRWAELDLSANHLTGSIPSWLGSFHLQHLNLSTNSLSSEIPATFISFEGLEELDLHSNKLSGSLNWLFQMRCSFPFGLSYVDISNNRFRGDIELIGKGSQQRITNLNLSNNLLKGELPKSIGELGWLWSLDLSYNQLNSVLPESLANASLLERLNLQQNKFTGTIPYEFLKFKHLTELNLSGNLLSGEIPQGKPLTGFPKSSYSGNRGLCGAPLPPCKRTQTSHP</sequence>
<evidence type="ECO:0000259" key="12">
    <source>
        <dbReference type="Pfam" id="PF08263"/>
    </source>
</evidence>
<dbReference type="Pfam" id="PF13855">
    <property type="entry name" value="LRR_8"/>
    <property type="match status" value="3"/>
</dbReference>
<organism evidence="13 14">
    <name type="scientific">Coffea canephora</name>
    <name type="common">Robusta coffee</name>
    <dbReference type="NCBI Taxonomy" id="49390"/>
    <lineage>
        <taxon>Eukaryota</taxon>
        <taxon>Viridiplantae</taxon>
        <taxon>Streptophyta</taxon>
        <taxon>Embryophyta</taxon>
        <taxon>Tracheophyta</taxon>
        <taxon>Spermatophyta</taxon>
        <taxon>Magnoliopsida</taxon>
        <taxon>eudicotyledons</taxon>
        <taxon>Gunneridae</taxon>
        <taxon>Pentapetalae</taxon>
        <taxon>asterids</taxon>
        <taxon>lamiids</taxon>
        <taxon>Gentianales</taxon>
        <taxon>Rubiaceae</taxon>
        <taxon>Ixoroideae</taxon>
        <taxon>Gardenieae complex</taxon>
        <taxon>Bertiereae - Coffeeae clade</taxon>
        <taxon>Coffeeae</taxon>
        <taxon>Coffea</taxon>
    </lineage>
</organism>
<evidence type="ECO:0000256" key="9">
    <source>
        <dbReference type="ARBA" id="ARBA00023136"/>
    </source>
</evidence>
<dbReference type="OMA" id="FPASALM"/>
<comment type="subcellular location">
    <subcellularLocation>
        <location evidence="1">Membrane</location>
        <topology evidence="1">Single-pass type I membrane protein</topology>
    </subcellularLocation>
</comment>
<dbReference type="PANTHER" id="PTHR48053">
    <property type="entry name" value="LEUCINE RICH REPEAT FAMILY PROTEIN, EXPRESSED"/>
    <property type="match status" value="1"/>
</dbReference>
<dbReference type="InterPro" id="IPR051716">
    <property type="entry name" value="Plant_RL_S/T_kinase"/>
</dbReference>
<proteinExistence type="predicted"/>
<dbReference type="Pfam" id="PF00560">
    <property type="entry name" value="LRR_1"/>
    <property type="match status" value="5"/>
</dbReference>
<dbReference type="InterPro" id="IPR001611">
    <property type="entry name" value="Leu-rich_rpt"/>
</dbReference>
<feature type="signal peptide" evidence="11">
    <location>
        <begin position="1"/>
        <end position="22"/>
    </location>
</feature>
<keyword evidence="9" id="KW-0472">Membrane</keyword>
<keyword evidence="4 11" id="KW-0732">Signal</keyword>
<keyword evidence="7" id="KW-0067">ATP-binding</keyword>
<dbReference type="SUPFAM" id="SSF52058">
    <property type="entry name" value="L domain-like"/>
    <property type="match status" value="2"/>
</dbReference>
<dbReference type="InParanoid" id="A0A068TVF7"/>
<dbReference type="FunFam" id="3.80.10.10:FF:000716">
    <property type="entry name" value="LRR receptor-like serine/threonine-protein kinase GSO1"/>
    <property type="match status" value="1"/>
</dbReference>
<evidence type="ECO:0000256" key="10">
    <source>
        <dbReference type="ARBA" id="ARBA00023170"/>
    </source>
</evidence>
<dbReference type="Gramene" id="CDP00255">
    <property type="protein sequence ID" value="CDP00255"/>
    <property type="gene ID" value="GSCOC_T00032137001"/>
</dbReference>
<evidence type="ECO:0000256" key="11">
    <source>
        <dbReference type="SAM" id="SignalP"/>
    </source>
</evidence>
<keyword evidence="3" id="KW-0812">Transmembrane</keyword>
<keyword evidence="5" id="KW-0677">Repeat</keyword>
<dbReference type="SMART" id="SM00369">
    <property type="entry name" value="LRR_TYP"/>
    <property type="match status" value="8"/>
</dbReference>
<keyword evidence="10" id="KW-0675">Receptor</keyword>
<dbReference type="Proteomes" id="UP000295252">
    <property type="component" value="Chromosome III"/>
</dbReference>
<evidence type="ECO:0000256" key="4">
    <source>
        <dbReference type="ARBA" id="ARBA00022729"/>
    </source>
</evidence>
<evidence type="ECO:0000313" key="13">
    <source>
        <dbReference type="EMBL" id="CDP00255.1"/>
    </source>
</evidence>
<keyword evidence="2" id="KW-0433">Leucine-rich repeat</keyword>
<dbReference type="GO" id="GO:0006952">
    <property type="term" value="P:defense response"/>
    <property type="evidence" value="ECO:0007669"/>
    <property type="project" value="UniProtKB-ARBA"/>
</dbReference>
<dbReference type="Gene3D" id="3.80.10.10">
    <property type="entry name" value="Ribonuclease Inhibitor"/>
    <property type="match status" value="2"/>
</dbReference>
<evidence type="ECO:0000256" key="3">
    <source>
        <dbReference type="ARBA" id="ARBA00022692"/>
    </source>
</evidence>
<protein>
    <recommendedName>
        <fullName evidence="12">Leucine-rich repeat-containing N-terminal plant-type domain-containing protein</fullName>
    </recommendedName>
</protein>
<feature type="chain" id="PRO_5001657109" description="Leucine-rich repeat-containing N-terminal plant-type domain-containing protein" evidence="11">
    <location>
        <begin position="23"/>
        <end position="528"/>
    </location>
</feature>
<evidence type="ECO:0000256" key="2">
    <source>
        <dbReference type="ARBA" id="ARBA00022614"/>
    </source>
</evidence>